<dbReference type="PANTHER" id="PTHR31526">
    <property type="entry name" value="SOSS COMPLEX SUBUNIT C"/>
    <property type="match status" value="1"/>
</dbReference>
<reference evidence="3 4" key="1">
    <citation type="journal article" date="2018" name="Nat. Ecol. Evol.">
        <title>Genomic signatures of mitonuclear coevolution across populations of Tigriopus californicus.</title>
        <authorList>
            <person name="Barreto F.S."/>
            <person name="Watson E.T."/>
            <person name="Lima T.G."/>
            <person name="Willett C.S."/>
            <person name="Edmands S."/>
            <person name="Li W."/>
            <person name="Burton R.S."/>
        </authorList>
    </citation>
    <scope>NUCLEOTIDE SEQUENCE [LARGE SCALE GENOMIC DNA]</scope>
    <source>
        <strain evidence="3 4">San Diego</strain>
    </source>
</reference>
<dbReference type="GO" id="GO:0070876">
    <property type="term" value="C:SOSS complex"/>
    <property type="evidence" value="ECO:0007669"/>
    <property type="project" value="InterPro"/>
</dbReference>
<organism evidence="3 4">
    <name type="scientific">Tigriopus californicus</name>
    <name type="common">Marine copepod</name>
    <dbReference type="NCBI Taxonomy" id="6832"/>
    <lineage>
        <taxon>Eukaryota</taxon>
        <taxon>Metazoa</taxon>
        <taxon>Ecdysozoa</taxon>
        <taxon>Arthropoda</taxon>
        <taxon>Crustacea</taxon>
        <taxon>Multicrustacea</taxon>
        <taxon>Hexanauplia</taxon>
        <taxon>Copepoda</taxon>
        <taxon>Harpacticoida</taxon>
        <taxon>Harpacticidae</taxon>
        <taxon>Tigriopus</taxon>
    </lineage>
</organism>
<dbReference type="GO" id="GO:0005654">
    <property type="term" value="C:nucleoplasm"/>
    <property type="evidence" value="ECO:0007669"/>
    <property type="project" value="TreeGrafter"/>
</dbReference>
<dbReference type="Proteomes" id="UP000318571">
    <property type="component" value="Chromosome 9"/>
</dbReference>
<evidence type="ECO:0000256" key="2">
    <source>
        <dbReference type="SAM" id="MobiDB-lite"/>
    </source>
</evidence>
<accession>A0A553NYD3</accession>
<dbReference type="GO" id="GO:0006281">
    <property type="term" value="P:DNA repair"/>
    <property type="evidence" value="ECO:0007669"/>
    <property type="project" value="InterPro"/>
</dbReference>
<dbReference type="OMA" id="VMETQHM"/>
<feature type="compositionally biased region" description="Low complexity" evidence="2">
    <location>
        <begin position="12"/>
        <end position="38"/>
    </location>
</feature>
<evidence type="ECO:0000256" key="1">
    <source>
        <dbReference type="ARBA" id="ARBA00007829"/>
    </source>
</evidence>
<evidence type="ECO:0000313" key="4">
    <source>
        <dbReference type="Proteomes" id="UP000318571"/>
    </source>
</evidence>
<dbReference type="STRING" id="6832.A0A553NYD3"/>
<dbReference type="EMBL" id="VCGU01000009">
    <property type="protein sequence ID" value="TRY70443.1"/>
    <property type="molecule type" value="Genomic_DNA"/>
</dbReference>
<keyword evidence="4" id="KW-1185">Reference proteome</keyword>
<feature type="compositionally biased region" description="Polar residues" evidence="2">
    <location>
        <begin position="1"/>
        <end position="11"/>
    </location>
</feature>
<dbReference type="AlphaFoldDB" id="A0A553NYD3"/>
<feature type="compositionally biased region" description="Low complexity" evidence="2">
    <location>
        <begin position="69"/>
        <end position="84"/>
    </location>
</feature>
<sequence>MAANPSHHTPNSTSGGASGPAVSAGTAAAATGGSLAFSNPSSGKIDQQRKILEELERQKKQLAKGNLGPSAANASPAPNHTPNSGGPASGTLSKAMEQGDVPSILTQAQKAAMELANKSSFGYFIPQDSAFGNSILPVVPRLQPK</sequence>
<comment type="similarity">
    <text evidence="1">Belongs to the SOSS-C family.</text>
</comment>
<evidence type="ECO:0000313" key="3">
    <source>
        <dbReference type="EMBL" id="TRY70443.1"/>
    </source>
</evidence>
<dbReference type="Pfam" id="PF15925">
    <property type="entry name" value="SOSSC"/>
    <property type="match status" value="1"/>
</dbReference>
<proteinExistence type="inferred from homology"/>
<name>A0A553NYD3_TIGCA</name>
<dbReference type="PANTHER" id="PTHR31526:SF2">
    <property type="entry name" value="SOSS COMPLEX SUBUNIT C"/>
    <property type="match status" value="1"/>
</dbReference>
<gene>
    <name evidence="3" type="ORF">TCAL_06524</name>
</gene>
<comment type="caution">
    <text evidence="3">The sequence shown here is derived from an EMBL/GenBank/DDBJ whole genome shotgun (WGS) entry which is preliminary data.</text>
</comment>
<feature type="compositionally biased region" description="Basic and acidic residues" evidence="2">
    <location>
        <begin position="46"/>
        <end position="59"/>
    </location>
</feature>
<evidence type="ECO:0008006" key="5">
    <source>
        <dbReference type="Google" id="ProtNLM"/>
    </source>
</evidence>
<dbReference type="OrthoDB" id="419617at2759"/>
<feature type="region of interest" description="Disordered" evidence="2">
    <location>
        <begin position="1"/>
        <end position="103"/>
    </location>
</feature>
<dbReference type="InterPro" id="IPR031821">
    <property type="entry name" value="SOSSC"/>
</dbReference>
<protein>
    <recommendedName>
        <fullName evidence="5">SOSS complex subunit C homolog</fullName>
    </recommendedName>
</protein>